<dbReference type="Gene3D" id="1.20.58.340">
    <property type="entry name" value="Magnesium transport protein CorA, transmembrane region"/>
    <property type="match status" value="1"/>
</dbReference>
<evidence type="ECO:0000256" key="1">
    <source>
        <dbReference type="SAM" id="Phobius"/>
    </source>
</evidence>
<gene>
    <name evidence="3" type="ORF">QQX98_007393</name>
</gene>
<protein>
    <recommendedName>
        <fullName evidence="2">CorA-like transporter domain-containing protein</fullName>
    </recommendedName>
</protein>
<keyword evidence="1" id="KW-0472">Membrane</keyword>
<sequence length="579" mass="66657">MSRPPTTGSVLVSGASQKFLDSCQNYASFPSNLVQNHRPRRVLESIGQTLNEQAEDVFDDDDFRLKFIDVYPQTNDFGLVTVVRTQEQLQSHVQKSPEDPLFTYVSMTSDSSRDPIKCSSAMFKLLCSHHQIPPSFMDSVFGFRGIDGKYDCGLAMFCDENTLLDRLEHILPLQARGRSGREIRHSFLLRSVEKSKSLPDWSWGIRQLAVYHSFDVVTGRSTWITVKGNTVQEDWIHDAVSENPAMKPDSLSSVHESFAASLEIHTMILDWCDENWRWFINEIETVSRKVTTKVRTVHVDDKPNVQLSIAKSMRSTLRNPLSFPRKQDADLEMAVVKSPETNDPRPSYSLEEGLKKIDSLSDFRVREIQRLQEVMERIEEARLTLGLNKRVIRQLREHYESMANEYHMPEMDNIQNGCRNDIMRFLSRARAVEENIETRRAQLQSLLSLVHEGKTLYDSIIQHRGIQVNKMYADIAQQSTLNMERIAHQTKRETSSMHIITFVTLIFLPGTFIASFFQSGIIQWPELDLGSKNWLLNKHAFILFSAICVPLMIVTFAVWLTVYIRMRRDQAMGSLTRKS</sequence>
<accession>A0ABR1GY67</accession>
<name>A0ABR1GY67_9HYPO</name>
<evidence type="ECO:0000313" key="4">
    <source>
        <dbReference type="Proteomes" id="UP001498476"/>
    </source>
</evidence>
<keyword evidence="4" id="KW-1185">Reference proteome</keyword>
<evidence type="ECO:0000259" key="2">
    <source>
        <dbReference type="Pfam" id="PF26616"/>
    </source>
</evidence>
<dbReference type="Proteomes" id="UP001498476">
    <property type="component" value="Unassembled WGS sequence"/>
</dbReference>
<feature type="transmembrane region" description="Helical" evidence="1">
    <location>
        <begin position="499"/>
        <end position="521"/>
    </location>
</feature>
<keyword evidence="1" id="KW-1133">Transmembrane helix</keyword>
<feature type="transmembrane region" description="Helical" evidence="1">
    <location>
        <begin position="541"/>
        <end position="564"/>
    </location>
</feature>
<proteinExistence type="predicted"/>
<comment type="caution">
    <text evidence="3">The sequence shown here is derived from an EMBL/GenBank/DDBJ whole genome shotgun (WGS) entry which is preliminary data.</text>
</comment>
<dbReference type="EMBL" id="JAZAVJ010000120">
    <property type="protein sequence ID" value="KAK7413750.1"/>
    <property type="molecule type" value="Genomic_DNA"/>
</dbReference>
<feature type="domain" description="CorA-like transporter" evidence="2">
    <location>
        <begin position="21"/>
        <end position="294"/>
    </location>
</feature>
<keyword evidence="1" id="KW-0812">Transmembrane</keyword>
<dbReference type="Pfam" id="PF26616">
    <property type="entry name" value="CorA-like"/>
    <property type="match status" value="1"/>
</dbReference>
<evidence type="ECO:0000313" key="3">
    <source>
        <dbReference type="EMBL" id="KAK7413750.1"/>
    </source>
</evidence>
<dbReference type="InterPro" id="IPR058257">
    <property type="entry name" value="CorA-like_dom"/>
</dbReference>
<reference evidence="3 4" key="1">
    <citation type="journal article" date="2025" name="Microbiol. Resour. Announc.">
        <title>Draft genome sequences for Neonectria magnoliae and Neonectria punicea, canker pathogens of Liriodendron tulipifera and Acer saccharum in West Virginia.</title>
        <authorList>
            <person name="Petronek H.M."/>
            <person name="Kasson M.T."/>
            <person name="Metheny A.M."/>
            <person name="Stauder C.M."/>
            <person name="Lovett B."/>
            <person name="Lynch S.C."/>
            <person name="Garnas J.R."/>
            <person name="Kasson L.R."/>
            <person name="Stajich J.E."/>
        </authorList>
    </citation>
    <scope>NUCLEOTIDE SEQUENCE [LARGE SCALE GENOMIC DNA]</scope>
    <source>
        <strain evidence="3 4">NRRL 64653</strain>
    </source>
</reference>
<organism evidence="3 4">
    <name type="scientific">Neonectria punicea</name>
    <dbReference type="NCBI Taxonomy" id="979145"/>
    <lineage>
        <taxon>Eukaryota</taxon>
        <taxon>Fungi</taxon>
        <taxon>Dikarya</taxon>
        <taxon>Ascomycota</taxon>
        <taxon>Pezizomycotina</taxon>
        <taxon>Sordariomycetes</taxon>
        <taxon>Hypocreomycetidae</taxon>
        <taxon>Hypocreales</taxon>
        <taxon>Nectriaceae</taxon>
        <taxon>Neonectria</taxon>
    </lineage>
</organism>